<accession>A0A8J5VEJ0</accession>
<sequence>MEWQHTRKPCDHALAFLSTQRNIKLDMYVHEYYSLEKFRTAYKGFIAPMADKSQWPRVDLGYVTAAPLVKRSTGRQRKLRIKSCLEKRGKGNQKTQVRSQHKCIRHGELGHHPSTCPMNGTKKR</sequence>
<name>A0A8J5VEJ0_ZIZPA</name>
<evidence type="ECO:0000313" key="2">
    <source>
        <dbReference type="EMBL" id="KAG8063390.1"/>
    </source>
</evidence>
<reference evidence="2" key="2">
    <citation type="submission" date="2021-02" db="EMBL/GenBank/DDBJ databases">
        <authorList>
            <person name="Kimball J.A."/>
            <person name="Haas M.W."/>
            <person name="Macchietto M."/>
            <person name="Kono T."/>
            <person name="Duquette J."/>
            <person name="Shao M."/>
        </authorList>
    </citation>
    <scope>NUCLEOTIDE SEQUENCE</scope>
    <source>
        <tissue evidence="2">Fresh leaf tissue</tissue>
    </source>
</reference>
<dbReference type="AlphaFoldDB" id="A0A8J5VEJ0"/>
<dbReference type="Proteomes" id="UP000729402">
    <property type="component" value="Unassembled WGS sequence"/>
</dbReference>
<evidence type="ECO:0000256" key="1">
    <source>
        <dbReference type="SAM" id="MobiDB-lite"/>
    </source>
</evidence>
<reference evidence="2" key="1">
    <citation type="journal article" date="2021" name="bioRxiv">
        <title>Whole Genome Assembly and Annotation of Northern Wild Rice, Zizania palustris L., Supports a Whole Genome Duplication in the Zizania Genus.</title>
        <authorList>
            <person name="Haas M."/>
            <person name="Kono T."/>
            <person name="Macchietto M."/>
            <person name="Millas R."/>
            <person name="McGilp L."/>
            <person name="Shao M."/>
            <person name="Duquette J."/>
            <person name="Hirsch C.N."/>
            <person name="Kimball J."/>
        </authorList>
    </citation>
    <scope>NUCLEOTIDE SEQUENCE</scope>
    <source>
        <tissue evidence="2">Fresh leaf tissue</tissue>
    </source>
</reference>
<organism evidence="2 3">
    <name type="scientific">Zizania palustris</name>
    <name type="common">Northern wild rice</name>
    <dbReference type="NCBI Taxonomy" id="103762"/>
    <lineage>
        <taxon>Eukaryota</taxon>
        <taxon>Viridiplantae</taxon>
        <taxon>Streptophyta</taxon>
        <taxon>Embryophyta</taxon>
        <taxon>Tracheophyta</taxon>
        <taxon>Spermatophyta</taxon>
        <taxon>Magnoliopsida</taxon>
        <taxon>Liliopsida</taxon>
        <taxon>Poales</taxon>
        <taxon>Poaceae</taxon>
        <taxon>BOP clade</taxon>
        <taxon>Oryzoideae</taxon>
        <taxon>Oryzeae</taxon>
        <taxon>Zizaniinae</taxon>
        <taxon>Zizania</taxon>
    </lineage>
</organism>
<gene>
    <name evidence="2" type="ORF">GUJ93_ZPchr0003g17599</name>
</gene>
<dbReference type="EMBL" id="JAAALK010000286">
    <property type="protein sequence ID" value="KAG8063390.1"/>
    <property type="molecule type" value="Genomic_DNA"/>
</dbReference>
<keyword evidence="3" id="KW-1185">Reference proteome</keyword>
<dbReference type="OrthoDB" id="786266at2759"/>
<comment type="caution">
    <text evidence="2">The sequence shown here is derived from an EMBL/GenBank/DDBJ whole genome shotgun (WGS) entry which is preliminary data.</text>
</comment>
<protein>
    <submittedName>
        <fullName evidence="2">Uncharacterized protein</fullName>
    </submittedName>
</protein>
<feature type="region of interest" description="Disordered" evidence="1">
    <location>
        <begin position="86"/>
        <end position="124"/>
    </location>
</feature>
<proteinExistence type="predicted"/>
<evidence type="ECO:0000313" key="3">
    <source>
        <dbReference type="Proteomes" id="UP000729402"/>
    </source>
</evidence>